<organism evidence="1 2">
    <name type="scientific">Phormidesmis priestleyi</name>
    <dbReference type="NCBI Taxonomy" id="268141"/>
    <lineage>
        <taxon>Bacteria</taxon>
        <taxon>Bacillati</taxon>
        <taxon>Cyanobacteriota</taxon>
        <taxon>Cyanophyceae</taxon>
        <taxon>Leptolyngbyales</taxon>
        <taxon>Leptolyngbyaceae</taxon>
        <taxon>Phormidesmis</taxon>
    </lineage>
</organism>
<reference evidence="2" key="1">
    <citation type="submission" date="2018-04" db="EMBL/GenBank/DDBJ databases">
        <authorList>
            <person name="Cornet L."/>
        </authorList>
    </citation>
    <scope>NUCLEOTIDE SEQUENCE [LARGE SCALE GENOMIC DNA]</scope>
</reference>
<name>A0A2W4XRW0_9CYAN</name>
<dbReference type="Proteomes" id="UP000249794">
    <property type="component" value="Unassembled WGS sequence"/>
</dbReference>
<evidence type="ECO:0000313" key="2">
    <source>
        <dbReference type="Proteomes" id="UP000249794"/>
    </source>
</evidence>
<dbReference type="InterPro" id="IPR007922">
    <property type="entry name" value="DciA-like"/>
</dbReference>
<dbReference type="EMBL" id="QBMP01000013">
    <property type="protein sequence ID" value="PZO60270.1"/>
    <property type="molecule type" value="Genomic_DNA"/>
</dbReference>
<sequence>MALEGLEGVIKGLESQASWQAQRNFRQILQHWPKAVGFAVARKTRPISIQRGTLYVATATAAWAQTLAYERLHILSKLNRHQNQPLKGIRFSSAQWAQALPDPKPASAIAAQHPSYIGEALNLENLAGLKPTASSPQTPNEAFQRWASIMQQIQSTQATCPQCRCRCPQGELDRWAICALCATKQWQSVSRR</sequence>
<accession>A0A2W4XRW0</accession>
<dbReference type="Pfam" id="PF05258">
    <property type="entry name" value="DciA"/>
    <property type="match status" value="1"/>
</dbReference>
<proteinExistence type="predicted"/>
<dbReference type="PANTHER" id="PTHR36456">
    <property type="entry name" value="UPF0232 PROTEIN SCO3875"/>
    <property type="match status" value="1"/>
</dbReference>
<evidence type="ECO:0000313" key="1">
    <source>
        <dbReference type="EMBL" id="PZO60270.1"/>
    </source>
</evidence>
<gene>
    <name evidence="1" type="ORF">DCF15_02620</name>
</gene>
<dbReference type="AlphaFoldDB" id="A0A2W4XRW0"/>
<dbReference type="PANTHER" id="PTHR36456:SF1">
    <property type="entry name" value="UPF0232 PROTEIN SCO3875"/>
    <property type="match status" value="1"/>
</dbReference>
<comment type="caution">
    <text evidence="1">The sequence shown here is derived from an EMBL/GenBank/DDBJ whole genome shotgun (WGS) entry which is preliminary data.</text>
</comment>
<reference evidence="1 2" key="2">
    <citation type="submission" date="2018-06" db="EMBL/GenBank/DDBJ databases">
        <title>Metagenomic assembly of (sub)arctic Cyanobacteria and their associated microbiome from non-axenic cultures.</title>
        <authorList>
            <person name="Baurain D."/>
        </authorList>
    </citation>
    <scope>NUCLEOTIDE SEQUENCE [LARGE SCALE GENOMIC DNA]</scope>
    <source>
        <strain evidence="1">ULC027bin1</strain>
    </source>
</reference>
<protein>
    <submittedName>
        <fullName evidence="1">DUF721 domain-containing protein</fullName>
    </submittedName>
</protein>